<evidence type="ECO:0000256" key="2">
    <source>
        <dbReference type="ARBA" id="ARBA00008107"/>
    </source>
</evidence>
<evidence type="ECO:0000256" key="6">
    <source>
        <dbReference type="ARBA" id="ARBA00022592"/>
    </source>
</evidence>
<reference evidence="10 11" key="1">
    <citation type="submission" date="2023-12" db="EMBL/GenBank/DDBJ databases">
        <title>Whole-genome sequencing of halo(alkali)philic microorganisms from hypersaline lakes.</title>
        <authorList>
            <person name="Sorokin D.Y."/>
            <person name="Merkel A.Y."/>
            <person name="Messina E."/>
            <person name="Yakimov M."/>
        </authorList>
    </citation>
    <scope>NUCLEOTIDE SEQUENCE [LARGE SCALE GENOMIC DNA]</scope>
    <source>
        <strain evidence="10 11">AB-CW1</strain>
    </source>
</reference>
<dbReference type="PANTHER" id="PTHR42930:SF3">
    <property type="entry name" value="PHOSPHATE-SPECIFIC TRANSPORT SYSTEM ACCESSORY PROTEIN PHOU"/>
    <property type="match status" value="1"/>
</dbReference>
<dbReference type="SUPFAM" id="SSF109755">
    <property type="entry name" value="PhoU-like"/>
    <property type="match status" value="1"/>
</dbReference>
<keyword evidence="6 8" id="KW-0592">Phosphate transport</keyword>
<feature type="domain" description="PhoU" evidence="9">
    <location>
        <begin position="26"/>
        <end position="112"/>
    </location>
</feature>
<organism evidence="10 11">
    <name type="scientific">Natronospira elongata</name>
    <dbReference type="NCBI Taxonomy" id="3110268"/>
    <lineage>
        <taxon>Bacteria</taxon>
        <taxon>Pseudomonadati</taxon>
        <taxon>Pseudomonadota</taxon>
        <taxon>Gammaproteobacteria</taxon>
        <taxon>Natronospirales</taxon>
        <taxon>Natronospiraceae</taxon>
        <taxon>Natronospira</taxon>
    </lineage>
</organism>
<comment type="similarity">
    <text evidence="2 8">Belongs to the PhoU family.</text>
</comment>
<dbReference type="GO" id="GO:0006817">
    <property type="term" value="P:phosphate ion transport"/>
    <property type="evidence" value="ECO:0007669"/>
    <property type="project" value="UniProtKB-KW"/>
</dbReference>
<dbReference type="Pfam" id="PF01895">
    <property type="entry name" value="PhoU"/>
    <property type="match status" value="2"/>
</dbReference>
<dbReference type="NCBIfam" id="TIGR02135">
    <property type="entry name" value="phoU_full"/>
    <property type="match status" value="1"/>
</dbReference>
<dbReference type="AlphaFoldDB" id="A0AAP6JD68"/>
<dbReference type="InterPro" id="IPR038078">
    <property type="entry name" value="PhoU-like_sf"/>
</dbReference>
<comment type="subcellular location">
    <subcellularLocation>
        <location evidence="1 8">Cytoplasm</location>
    </subcellularLocation>
</comment>
<accession>A0AAP6JD68</accession>
<evidence type="ECO:0000313" key="11">
    <source>
        <dbReference type="Proteomes" id="UP001302316"/>
    </source>
</evidence>
<dbReference type="InterPro" id="IPR026022">
    <property type="entry name" value="PhoU_dom"/>
</dbReference>
<keyword evidence="11" id="KW-1185">Reference proteome</keyword>
<keyword evidence="5 8" id="KW-0963">Cytoplasm</keyword>
<evidence type="ECO:0000256" key="4">
    <source>
        <dbReference type="ARBA" id="ARBA00022448"/>
    </source>
</evidence>
<evidence type="ECO:0000313" key="10">
    <source>
        <dbReference type="EMBL" id="MEA5444366.1"/>
    </source>
</evidence>
<evidence type="ECO:0000256" key="3">
    <source>
        <dbReference type="ARBA" id="ARBA00011738"/>
    </source>
</evidence>
<feature type="domain" description="PhoU" evidence="9">
    <location>
        <begin position="130"/>
        <end position="214"/>
    </location>
</feature>
<comment type="function">
    <text evidence="7 8">Plays a role in the regulation of phosphate uptake.</text>
</comment>
<name>A0AAP6JD68_9GAMM</name>
<dbReference type="InterPro" id="IPR028366">
    <property type="entry name" value="PhoU"/>
</dbReference>
<dbReference type="GO" id="GO:0030643">
    <property type="term" value="P:intracellular phosphate ion homeostasis"/>
    <property type="evidence" value="ECO:0007669"/>
    <property type="project" value="InterPro"/>
</dbReference>
<dbReference type="GO" id="GO:0045936">
    <property type="term" value="P:negative regulation of phosphate metabolic process"/>
    <property type="evidence" value="ECO:0007669"/>
    <property type="project" value="InterPro"/>
</dbReference>
<comment type="subunit">
    <text evidence="3 8">Homodimer.</text>
</comment>
<dbReference type="PANTHER" id="PTHR42930">
    <property type="entry name" value="PHOSPHATE-SPECIFIC TRANSPORT SYSTEM ACCESSORY PROTEIN PHOU"/>
    <property type="match status" value="1"/>
</dbReference>
<sequence>MDKLNLDQHISRQFNRELEDVRNRVLAMGGLVENQIAGAIRSLIESDASVAQAVIDGDGQVNAMEKEIDEECNLILARRQPAASDLRLVIVILKTITDLERMGDEAERIARLASRLAEGDQPAHRYRELGRLGGYVQSMLRDALDGFARLSPKVAVDLARADETVDAEYEVIMRQNITYMMEDPRNVRRTLDMSFVARSLERIGDHAKNIGEYIIYLVEGKDLRHAPVEEMEREIGGGGKESESP</sequence>
<proteinExistence type="inferred from homology"/>
<dbReference type="EMBL" id="JAYGII010000001">
    <property type="protein sequence ID" value="MEA5444366.1"/>
    <property type="molecule type" value="Genomic_DNA"/>
</dbReference>
<keyword evidence="4 8" id="KW-0813">Transport</keyword>
<evidence type="ECO:0000256" key="7">
    <source>
        <dbReference type="ARBA" id="ARBA00056181"/>
    </source>
</evidence>
<dbReference type="PIRSF" id="PIRSF003107">
    <property type="entry name" value="PhoU"/>
    <property type="match status" value="1"/>
</dbReference>
<dbReference type="RefSeq" id="WP_346049478.1">
    <property type="nucleotide sequence ID" value="NZ_JAYGII010000001.1"/>
</dbReference>
<dbReference type="Gene3D" id="1.20.58.220">
    <property type="entry name" value="Phosphate transport system protein phou homolog 2, domain 2"/>
    <property type="match status" value="2"/>
</dbReference>
<evidence type="ECO:0000256" key="1">
    <source>
        <dbReference type="ARBA" id="ARBA00004496"/>
    </source>
</evidence>
<evidence type="ECO:0000256" key="5">
    <source>
        <dbReference type="ARBA" id="ARBA00022490"/>
    </source>
</evidence>
<evidence type="ECO:0000256" key="8">
    <source>
        <dbReference type="PIRNR" id="PIRNR003107"/>
    </source>
</evidence>
<comment type="caution">
    <text evidence="10">The sequence shown here is derived from an EMBL/GenBank/DDBJ whole genome shotgun (WGS) entry which is preliminary data.</text>
</comment>
<dbReference type="Proteomes" id="UP001302316">
    <property type="component" value="Unassembled WGS sequence"/>
</dbReference>
<dbReference type="GO" id="GO:0005737">
    <property type="term" value="C:cytoplasm"/>
    <property type="evidence" value="ECO:0007669"/>
    <property type="project" value="UniProtKB-SubCell"/>
</dbReference>
<protein>
    <recommendedName>
        <fullName evidence="8">Phosphate-specific transport system accessory protein PhoU</fullName>
    </recommendedName>
</protein>
<gene>
    <name evidence="10" type="primary">phoU</name>
    <name evidence="10" type="ORF">VCB98_00855</name>
</gene>
<dbReference type="FunFam" id="1.20.58.220:FF:000004">
    <property type="entry name" value="Phosphate-specific transport system accessory protein PhoU"/>
    <property type="match status" value="1"/>
</dbReference>
<evidence type="ECO:0000259" key="9">
    <source>
        <dbReference type="Pfam" id="PF01895"/>
    </source>
</evidence>